<sequence length="284" mass="31420">MNRIKPFIEIVRPSNIVLFFMAISLGGIMVGGFDAFFHIKVYLAAISGTLIGGAGNVINDIQDVEIDKINKPNRPLITGALSINAAKWFWVWLNLVGFLLAWLISKEAVAIAGASILILFVYSLFFKRQVLIGNLVVCTIISLAFVYGAMAYGKLEGIVFPIIFSFLFNFGREVLKDLEDVEGDKSAGARTLAIQLGTKKTLSLVSTVYVVLIGLSIWPYLTGEYGLLYVISIMLFTNTIVLYVVVRSWREQTKQNFYKMNTILKIAMLTGILSIAVGKISLLE</sequence>
<feature type="transmembrane region" description="Helical" evidence="6">
    <location>
        <begin position="202"/>
        <end position="221"/>
    </location>
</feature>
<gene>
    <name evidence="7" type="ordered locus">Ctha_2526</name>
</gene>
<evidence type="ECO:0000256" key="2">
    <source>
        <dbReference type="ARBA" id="ARBA00022475"/>
    </source>
</evidence>
<feature type="transmembrane region" description="Helical" evidence="6">
    <location>
        <begin position="79"/>
        <end position="102"/>
    </location>
</feature>
<feature type="transmembrane region" description="Helical" evidence="6">
    <location>
        <begin position="227"/>
        <end position="246"/>
    </location>
</feature>
<keyword evidence="2" id="KW-1003">Cell membrane</keyword>
<dbReference type="EMBL" id="CP001100">
    <property type="protein sequence ID" value="ACF14975.1"/>
    <property type="molecule type" value="Genomic_DNA"/>
</dbReference>
<dbReference type="STRING" id="517418.Ctha_2526"/>
<dbReference type="PANTHER" id="PTHR42723">
    <property type="entry name" value="CHLOROPHYLL SYNTHASE"/>
    <property type="match status" value="1"/>
</dbReference>
<keyword evidence="3 6" id="KW-0812">Transmembrane</keyword>
<dbReference type="Gene3D" id="1.20.120.1780">
    <property type="entry name" value="UbiA prenyltransferase"/>
    <property type="match status" value="1"/>
</dbReference>
<dbReference type="Proteomes" id="UP000001208">
    <property type="component" value="Chromosome"/>
</dbReference>
<keyword evidence="5 6" id="KW-0472">Membrane</keyword>
<feature type="transmembrane region" description="Helical" evidence="6">
    <location>
        <begin position="266"/>
        <end position="283"/>
    </location>
</feature>
<dbReference type="InterPro" id="IPR000537">
    <property type="entry name" value="UbiA_prenyltransferase"/>
</dbReference>
<feature type="transmembrane region" description="Helical" evidence="6">
    <location>
        <begin position="132"/>
        <end position="152"/>
    </location>
</feature>
<evidence type="ECO:0000313" key="8">
    <source>
        <dbReference type="Proteomes" id="UP000001208"/>
    </source>
</evidence>
<organism evidence="7 8">
    <name type="scientific">Chloroherpeton thalassium (strain ATCC 35110 / GB-78)</name>
    <dbReference type="NCBI Taxonomy" id="517418"/>
    <lineage>
        <taxon>Bacteria</taxon>
        <taxon>Pseudomonadati</taxon>
        <taxon>Chlorobiota</taxon>
        <taxon>Chlorobiia</taxon>
        <taxon>Chlorobiales</taxon>
        <taxon>Chloroherpetonaceae</taxon>
        <taxon>Chloroherpeton</taxon>
    </lineage>
</organism>
<keyword evidence="4 6" id="KW-1133">Transmembrane helix</keyword>
<feature type="transmembrane region" description="Helical" evidence="6">
    <location>
        <begin position="39"/>
        <end position="58"/>
    </location>
</feature>
<dbReference type="HOGENOM" id="CLU_073311_1_1_10"/>
<dbReference type="Pfam" id="PF01040">
    <property type="entry name" value="UbiA"/>
    <property type="match status" value="1"/>
</dbReference>
<evidence type="ECO:0000313" key="7">
    <source>
        <dbReference type="EMBL" id="ACF14975.1"/>
    </source>
</evidence>
<evidence type="ECO:0000256" key="6">
    <source>
        <dbReference type="SAM" id="Phobius"/>
    </source>
</evidence>
<dbReference type="PANTHER" id="PTHR42723:SF1">
    <property type="entry name" value="CHLOROPHYLL SYNTHASE, CHLOROPLASTIC"/>
    <property type="match status" value="1"/>
</dbReference>
<dbReference type="Gene3D" id="1.10.357.140">
    <property type="entry name" value="UbiA prenyltransferase"/>
    <property type="match status" value="1"/>
</dbReference>
<dbReference type="AlphaFoldDB" id="B3QXR0"/>
<protein>
    <submittedName>
        <fullName evidence="7">UbiA prenyltransferase</fullName>
    </submittedName>
</protein>
<evidence type="ECO:0000256" key="1">
    <source>
        <dbReference type="ARBA" id="ARBA00004141"/>
    </source>
</evidence>
<feature type="transmembrane region" description="Helical" evidence="6">
    <location>
        <begin position="12"/>
        <end position="33"/>
    </location>
</feature>
<keyword evidence="8" id="KW-1185">Reference proteome</keyword>
<dbReference type="CDD" id="cd13961">
    <property type="entry name" value="PT_UbiA_DGGGPS"/>
    <property type="match status" value="1"/>
</dbReference>
<dbReference type="GO" id="GO:0016020">
    <property type="term" value="C:membrane"/>
    <property type="evidence" value="ECO:0007669"/>
    <property type="project" value="UniProtKB-SubCell"/>
</dbReference>
<proteinExistence type="predicted"/>
<feature type="transmembrane region" description="Helical" evidence="6">
    <location>
        <begin position="158"/>
        <end position="175"/>
    </location>
</feature>
<dbReference type="OrthoDB" id="2908954at2"/>
<comment type="subcellular location">
    <subcellularLocation>
        <location evidence="1">Membrane</location>
        <topology evidence="1">Multi-pass membrane protein</topology>
    </subcellularLocation>
</comment>
<reference evidence="7 8" key="1">
    <citation type="submission" date="2008-06" db="EMBL/GenBank/DDBJ databases">
        <title>Complete sequence of Chloroherpeton thalassium ATCC 35110.</title>
        <authorList>
            <consortium name="US DOE Joint Genome Institute"/>
            <person name="Lucas S."/>
            <person name="Copeland A."/>
            <person name="Lapidus A."/>
            <person name="Glavina del Rio T."/>
            <person name="Dalin E."/>
            <person name="Tice H."/>
            <person name="Bruce D."/>
            <person name="Goodwin L."/>
            <person name="Pitluck S."/>
            <person name="Schmutz J."/>
            <person name="Larimer F."/>
            <person name="Land M."/>
            <person name="Hauser L."/>
            <person name="Kyrpides N."/>
            <person name="Mikhailova N."/>
            <person name="Liu Z."/>
            <person name="Li T."/>
            <person name="Zhao F."/>
            <person name="Overmann J."/>
            <person name="Bryant D.A."/>
            <person name="Richardson P."/>
        </authorList>
    </citation>
    <scope>NUCLEOTIDE SEQUENCE [LARGE SCALE GENOMIC DNA]</scope>
    <source>
        <strain evidence="8">ATCC 35110 / GB-78</strain>
    </source>
</reference>
<accession>B3QXR0</accession>
<name>B3QXR0_CHLT3</name>
<keyword evidence="7" id="KW-0808">Transferase</keyword>
<dbReference type="GO" id="GO:0016765">
    <property type="term" value="F:transferase activity, transferring alkyl or aryl (other than methyl) groups"/>
    <property type="evidence" value="ECO:0007669"/>
    <property type="project" value="InterPro"/>
</dbReference>
<dbReference type="InterPro" id="IPR050475">
    <property type="entry name" value="Prenyltransferase_related"/>
</dbReference>
<dbReference type="KEGG" id="cts:Ctha_2526"/>
<dbReference type="InterPro" id="IPR044878">
    <property type="entry name" value="UbiA_sf"/>
</dbReference>
<evidence type="ECO:0000256" key="3">
    <source>
        <dbReference type="ARBA" id="ARBA00022692"/>
    </source>
</evidence>
<dbReference type="RefSeq" id="WP_012501057.1">
    <property type="nucleotide sequence ID" value="NC_011026.1"/>
</dbReference>
<evidence type="ECO:0000256" key="5">
    <source>
        <dbReference type="ARBA" id="ARBA00023136"/>
    </source>
</evidence>
<evidence type="ECO:0000256" key="4">
    <source>
        <dbReference type="ARBA" id="ARBA00022989"/>
    </source>
</evidence>
<dbReference type="eggNOG" id="COG0382">
    <property type="taxonomic scope" value="Bacteria"/>
</dbReference>
<feature type="transmembrane region" description="Helical" evidence="6">
    <location>
        <begin position="108"/>
        <end position="125"/>
    </location>
</feature>